<dbReference type="InterPro" id="IPR028170">
    <property type="entry name" value="KASH5"/>
</dbReference>
<dbReference type="PANTHER" id="PTHR47300">
    <property type="entry name" value="PROTEIN KASH5"/>
    <property type="match status" value="1"/>
</dbReference>
<dbReference type="AlphaFoldDB" id="A0ABD1JGP7"/>
<evidence type="ECO:0000259" key="2">
    <source>
        <dbReference type="Pfam" id="PF14662"/>
    </source>
</evidence>
<protein>
    <recommendedName>
        <fullName evidence="2">KASH5-like coiled-coil domain-containing protein</fullName>
    </recommendedName>
</protein>
<dbReference type="PANTHER" id="PTHR47300:SF1">
    <property type="entry name" value="PROTEIN KASH5"/>
    <property type="match status" value="1"/>
</dbReference>
<feature type="coiled-coil region" evidence="1">
    <location>
        <begin position="142"/>
        <end position="256"/>
    </location>
</feature>
<dbReference type="Pfam" id="PF14662">
    <property type="entry name" value="KASH_CCD"/>
    <property type="match status" value="1"/>
</dbReference>
<organism evidence="3 4">
    <name type="scientific">Coilia grayii</name>
    <name type="common">Gray's grenadier anchovy</name>
    <dbReference type="NCBI Taxonomy" id="363190"/>
    <lineage>
        <taxon>Eukaryota</taxon>
        <taxon>Metazoa</taxon>
        <taxon>Chordata</taxon>
        <taxon>Craniata</taxon>
        <taxon>Vertebrata</taxon>
        <taxon>Euteleostomi</taxon>
        <taxon>Actinopterygii</taxon>
        <taxon>Neopterygii</taxon>
        <taxon>Teleostei</taxon>
        <taxon>Clupei</taxon>
        <taxon>Clupeiformes</taxon>
        <taxon>Clupeoidei</taxon>
        <taxon>Engraulidae</taxon>
        <taxon>Coilinae</taxon>
        <taxon>Coilia</taxon>
    </lineage>
</organism>
<feature type="domain" description="KASH5-like coiled-coil" evidence="2">
    <location>
        <begin position="114"/>
        <end position="248"/>
    </location>
</feature>
<evidence type="ECO:0000313" key="4">
    <source>
        <dbReference type="Proteomes" id="UP001591681"/>
    </source>
</evidence>
<keyword evidence="4" id="KW-1185">Reference proteome</keyword>
<evidence type="ECO:0000313" key="3">
    <source>
        <dbReference type="EMBL" id="KAL2085263.1"/>
    </source>
</evidence>
<dbReference type="Gene3D" id="6.10.250.920">
    <property type="match status" value="1"/>
</dbReference>
<keyword evidence="1" id="KW-0175">Coiled coil</keyword>
<sequence length="494" mass="55156">MLRRTVSQPIGLDRVEQHGGFNTSMQDLTVFARSRSSLVLDNDYTSDFFRQSTQWDSEGEGHGWQPIGRCRAMGYDEPDHDEIKVSEEYDAVYTAEEEEVWNSSDLSLGEKRVIVELLHNKKCLMRRNADLLKALDVCEDTNTYLEKENAALKSQIKSMKQSSQDAEQLMEEMDVIRGALAESEAANSSLKSCISNLEKENKALLNQLETMTNKLSSILPERESDKNKITELTQHIKALQQQLEKTRVELDVKTAEANSILRKAVKNLEGQLEFARVTAGGSFLKSGDIVLPATQNHLSLAEELGLLPGLPESDEEVDELNEAVKVEEEIHFAFQESDEEVDELNEAVKVEEEIHIAFQESDEEVDEVEDATKEATRHLDEKDVFRSLDEGDVNKHHQASFDVEQIGVCATAVGDAPPYQSVDWKGVACRSFARGVLAASVFCLGVGLPLSVISAAVPPQHSRSGMGCTEFLWNTVSQTLEQYCSIHHPGRPPF</sequence>
<dbReference type="InterPro" id="IPR028168">
    <property type="entry name" value="KASH5_CC"/>
</dbReference>
<proteinExistence type="predicted"/>
<dbReference type="EMBL" id="JBHFQA010000016">
    <property type="protein sequence ID" value="KAL2085263.1"/>
    <property type="molecule type" value="Genomic_DNA"/>
</dbReference>
<name>A0ABD1JGP7_9TELE</name>
<dbReference type="Proteomes" id="UP001591681">
    <property type="component" value="Unassembled WGS sequence"/>
</dbReference>
<comment type="caution">
    <text evidence="3">The sequence shown here is derived from an EMBL/GenBank/DDBJ whole genome shotgun (WGS) entry which is preliminary data.</text>
</comment>
<accession>A0ABD1JGP7</accession>
<gene>
    <name evidence="3" type="ORF">ACEWY4_018583</name>
</gene>
<evidence type="ECO:0000256" key="1">
    <source>
        <dbReference type="SAM" id="Coils"/>
    </source>
</evidence>
<reference evidence="3 4" key="1">
    <citation type="submission" date="2024-09" db="EMBL/GenBank/DDBJ databases">
        <title>A chromosome-level genome assembly of Gray's grenadier anchovy, Coilia grayii.</title>
        <authorList>
            <person name="Fu Z."/>
        </authorList>
    </citation>
    <scope>NUCLEOTIDE SEQUENCE [LARGE SCALE GENOMIC DNA]</scope>
    <source>
        <strain evidence="3">G4</strain>
        <tissue evidence="3">Muscle</tissue>
    </source>
</reference>